<feature type="domain" description="GGDEF" evidence="1">
    <location>
        <begin position="81"/>
        <end position="213"/>
    </location>
</feature>
<dbReference type="CDD" id="cd01949">
    <property type="entry name" value="GGDEF"/>
    <property type="match status" value="1"/>
</dbReference>
<dbReference type="EMBL" id="MN079102">
    <property type="protein sequence ID" value="QEA05455.1"/>
    <property type="molecule type" value="Genomic_DNA"/>
</dbReference>
<proteinExistence type="predicted"/>
<dbReference type="InterPro" id="IPR050469">
    <property type="entry name" value="Diguanylate_Cyclase"/>
</dbReference>
<keyword evidence="2" id="KW-0808">Transferase</keyword>
<dbReference type="SMART" id="SM00267">
    <property type="entry name" value="GGDEF"/>
    <property type="match status" value="1"/>
</dbReference>
<dbReference type="GO" id="GO:0052621">
    <property type="term" value="F:diguanylate cyclase activity"/>
    <property type="evidence" value="ECO:0007669"/>
    <property type="project" value="UniProtKB-EC"/>
</dbReference>
<dbReference type="GO" id="GO:0043709">
    <property type="term" value="P:cell adhesion involved in single-species biofilm formation"/>
    <property type="evidence" value="ECO:0007669"/>
    <property type="project" value="TreeGrafter"/>
</dbReference>
<gene>
    <name evidence="2" type="primary">dgcE</name>
    <name evidence="2" type="ORF">KBTEX_01778</name>
</gene>
<evidence type="ECO:0000259" key="1">
    <source>
        <dbReference type="PROSITE" id="PS50887"/>
    </source>
</evidence>
<dbReference type="InterPro" id="IPR043128">
    <property type="entry name" value="Rev_trsase/Diguanyl_cyclase"/>
</dbReference>
<dbReference type="InterPro" id="IPR000160">
    <property type="entry name" value="GGDEF_dom"/>
</dbReference>
<accession>A0A5B8RF38</accession>
<dbReference type="Gene3D" id="3.30.70.270">
    <property type="match status" value="1"/>
</dbReference>
<dbReference type="FunFam" id="3.30.70.270:FF:000001">
    <property type="entry name" value="Diguanylate cyclase domain protein"/>
    <property type="match status" value="1"/>
</dbReference>
<keyword evidence="2" id="KW-0548">Nucleotidyltransferase</keyword>
<dbReference type="SUPFAM" id="SSF55073">
    <property type="entry name" value="Nucleotide cyclase"/>
    <property type="match status" value="1"/>
</dbReference>
<dbReference type="PROSITE" id="PS50887">
    <property type="entry name" value="GGDEF"/>
    <property type="match status" value="1"/>
</dbReference>
<dbReference type="AlphaFoldDB" id="A0A5B8RF38"/>
<dbReference type="GO" id="GO:0005886">
    <property type="term" value="C:plasma membrane"/>
    <property type="evidence" value="ECO:0007669"/>
    <property type="project" value="TreeGrafter"/>
</dbReference>
<dbReference type="EC" id="2.7.7.65" evidence="2"/>
<dbReference type="NCBIfam" id="TIGR00254">
    <property type="entry name" value="GGDEF"/>
    <property type="match status" value="1"/>
</dbReference>
<protein>
    <submittedName>
        <fullName evidence="2">Putative diguanylate cyclase DgcE</fullName>
        <ecNumber evidence="2">2.7.7.65</ecNumber>
    </submittedName>
</protein>
<evidence type="ECO:0000313" key="2">
    <source>
        <dbReference type="EMBL" id="QEA05455.1"/>
    </source>
</evidence>
<sequence>MPSAPWRCCSVAAPDGRARRAGPARTAGACARAEAKIAELRRRLAEERNRGATDALTGIYNRKAFQERFAVELARRQRYGRRLSLIILDIDHFKGVNDAYGHVTGDRILTAVASRLQAEVRAIDLLARYGGEEFVVLLPETDLQQARHTAGKLLARIRDEHFQTGEHKIGITISAGVTEVRSDDTAARALERSDAGLYAAKNGGRNRIGVSGD</sequence>
<dbReference type="PANTHER" id="PTHR45138:SF9">
    <property type="entry name" value="DIGUANYLATE CYCLASE DGCM-RELATED"/>
    <property type="match status" value="1"/>
</dbReference>
<dbReference type="InterPro" id="IPR029787">
    <property type="entry name" value="Nucleotide_cyclase"/>
</dbReference>
<name>A0A5B8RF38_9ZZZZ</name>
<reference evidence="2" key="1">
    <citation type="submission" date="2019-06" db="EMBL/GenBank/DDBJ databases">
        <authorList>
            <person name="Murdoch R.W."/>
            <person name="Fathepure B."/>
        </authorList>
    </citation>
    <scope>NUCLEOTIDE SEQUENCE</scope>
</reference>
<dbReference type="Pfam" id="PF00990">
    <property type="entry name" value="GGDEF"/>
    <property type="match status" value="1"/>
</dbReference>
<organism evidence="2">
    <name type="scientific">uncultured organism</name>
    <dbReference type="NCBI Taxonomy" id="155900"/>
    <lineage>
        <taxon>unclassified sequences</taxon>
        <taxon>environmental samples</taxon>
    </lineage>
</organism>
<dbReference type="PANTHER" id="PTHR45138">
    <property type="entry name" value="REGULATORY COMPONENTS OF SENSORY TRANSDUCTION SYSTEM"/>
    <property type="match status" value="1"/>
</dbReference>